<comment type="caution">
    <text evidence="1">The sequence shown here is derived from an EMBL/GenBank/DDBJ whole genome shotgun (WGS) entry which is preliminary data.</text>
</comment>
<proteinExistence type="predicted"/>
<gene>
    <name evidence="1" type="ORF">SAMN04487854_104265</name>
</gene>
<reference evidence="1 2" key="1">
    <citation type="submission" date="2016-10" db="EMBL/GenBank/DDBJ databases">
        <authorList>
            <person name="Varghese N."/>
            <person name="Submissions S."/>
        </authorList>
    </citation>
    <scope>NUCLEOTIDE SEQUENCE [LARGE SCALE GENOMIC DNA]</scope>
    <source>
        <strain evidence="1 2">CGMCC 1.8499</strain>
    </source>
</reference>
<evidence type="ECO:0000313" key="1">
    <source>
        <dbReference type="EMBL" id="SFT55245.1"/>
    </source>
</evidence>
<evidence type="ECO:0000313" key="2">
    <source>
        <dbReference type="Proteomes" id="UP000183805"/>
    </source>
</evidence>
<dbReference type="EMBL" id="FPAZ01000004">
    <property type="protein sequence ID" value="SFT55245.1"/>
    <property type="molecule type" value="Genomic_DNA"/>
</dbReference>
<dbReference type="Proteomes" id="UP000183805">
    <property type="component" value="Unassembled WGS sequence"/>
</dbReference>
<accession>A0ABY1GD78</accession>
<protein>
    <submittedName>
        <fullName evidence="1">Uncharacterized protein</fullName>
    </submittedName>
</protein>
<organism evidence="1 2">
    <name type="scientific">Pseudoalteromonas lipolytica</name>
    <dbReference type="NCBI Taxonomy" id="570156"/>
    <lineage>
        <taxon>Bacteria</taxon>
        <taxon>Pseudomonadati</taxon>
        <taxon>Pseudomonadota</taxon>
        <taxon>Gammaproteobacteria</taxon>
        <taxon>Alteromonadales</taxon>
        <taxon>Pseudoalteromonadaceae</taxon>
        <taxon>Pseudoalteromonas</taxon>
    </lineage>
</organism>
<name>A0ABY1GD78_9GAMM</name>
<keyword evidence="2" id="KW-1185">Reference proteome</keyword>
<sequence>MIQILLETSILSFTTTLSIQNAVAEIPITNVSFSSTGMHVPYFVFNLNNNLDLYPKIVSVIYTVNSDKIISKQFVHISLKNFG</sequence>